<proteinExistence type="predicted"/>
<keyword evidence="3" id="KW-1185">Reference proteome</keyword>
<evidence type="ECO:0000259" key="1">
    <source>
        <dbReference type="Pfam" id="PF22788"/>
    </source>
</evidence>
<name>A0A9P6ZIM8_9AGAM</name>
<dbReference type="OrthoDB" id="29061at2759"/>
<dbReference type="Proteomes" id="UP000714275">
    <property type="component" value="Unassembled WGS sequence"/>
</dbReference>
<feature type="domain" description="COP9 signalosome complex subunit 3 N-terminal helical repeats" evidence="1">
    <location>
        <begin position="6"/>
        <end position="55"/>
    </location>
</feature>
<organism evidence="2 3">
    <name type="scientific">Suillus placidus</name>
    <dbReference type="NCBI Taxonomy" id="48579"/>
    <lineage>
        <taxon>Eukaryota</taxon>
        <taxon>Fungi</taxon>
        <taxon>Dikarya</taxon>
        <taxon>Basidiomycota</taxon>
        <taxon>Agaricomycotina</taxon>
        <taxon>Agaricomycetes</taxon>
        <taxon>Agaricomycetidae</taxon>
        <taxon>Boletales</taxon>
        <taxon>Suillineae</taxon>
        <taxon>Suillaceae</taxon>
        <taxon>Suillus</taxon>
    </lineage>
</organism>
<gene>
    <name evidence="2" type="ORF">EV702DRAFT_1050403</name>
</gene>
<dbReference type="Pfam" id="PF22788">
    <property type="entry name" value="COP9_hel_rpt"/>
    <property type="match status" value="1"/>
</dbReference>
<comment type="caution">
    <text evidence="2">The sequence shown here is derived from an EMBL/GenBank/DDBJ whole genome shotgun (WGS) entry which is preliminary data.</text>
</comment>
<evidence type="ECO:0000313" key="3">
    <source>
        <dbReference type="Proteomes" id="UP000714275"/>
    </source>
</evidence>
<sequence>MPAIALAALKNWSAAEELFDICASSPGSAASAIQMEALKKLAFIQSIYHGKHDYLCTIVQNEQQLFTNIECSEISAELSADGTVSFSDPPVKFKKTDVDRVLAQVQQQDSLLVRLEKGTKNI</sequence>
<accession>A0A9P6ZIM8</accession>
<evidence type="ECO:0000313" key="2">
    <source>
        <dbReference type="EMBL" id="KAG1767302.1"/>
    </source>
</evidence>
<dbReference type="InterPro" id="IPR055089">
    <property type="entry name" value="COP9_N"/>
</dbReference>
<reference evidence="2" key="1">
    <citation type="journal article" date="2020" name="New Phytol.">
        <title>Comparative genomics reveals dynamic genome evolution in host specialist ectomycorrhizal fungi.</title>
        <authorList>
            <person name="Lofgren L.A."/>
            <person name="Nguyen N.H."/>
            <person name="Vilgalys R."/>
            <person name="Ruytinx J."/>
            <person name="Liao H.L."/>
            <person name="Branco S."/>
            <person name="Kuo A."/>
            <person name="LaButti K."/>
            <person name="Lipzen A."/>
            <person name="Andreopoulos W."/>
            <person name="Pangilinan J."/>
            <person name="Riley R."/>
            <person name="Hundley H."/>
            <person name="Na H."/>
            <person name="Barry K."/>
            <person name="Grigoriev I.V."/>
            <person name="Stajich J.E."/>
            <person name="Kennedy P.G."/>
        </authorList>
    </citation>
    <scope>NUCLEOTIDE SEQUENCE</scope>
    <source>
        <strain evidence="2">DOB743</strain>
    </source>
</reference>
<dbReference type="EMBL" id="JABBWD010000088">
    <property type="protein sequence ID" value="KAG1767302.1"/>
    <property type="molecule type" value="Genomic_DNA"/>
</dbReference>
<protein>
    <recommendedName>
        <fullName evidence="1">COP9 signalosome complex subunit 3 N-terminal helical repeats domain-containing protein</fullName>
    </recommendedName>
</protein>
<dbReference type="AlphaFoldDB" id="A0A9P6ZIM8"/>